<sequence length="194" mass="21037">MKQTPTLTPTTRHLRTIPATAPPPAVLVAVEALLIRPRADRTRDGARPASVEEPWPIFAVVLADRKAPAVGAARALFDLLDKTKQVTIEQCHYAWSTVDAQRALIRLAVRACAPVPFEVDIVLPAQPVLGILAPPNRDATLAITTSRRADRLRNSVDLRTVLDEVVLLSKPASVGTDGLDALLRRTGAHVHDPR</sequence>
<dbReference type="Proteomes" id="UP000322244">
    <property type="component" value="Unassembled WGS sequence"/>
</dbReference>
<gene>
    <name evidence="1" type="ORF">FOY51_26930</name>
</gene>
<dbReference type="RefSeq" id="WP_149433350.1">
    <property type="nucleotide sequence ID" value="NZ_VLNY01000033.1"/>
</dbReference>
<comment type="caution">
    <text evidence="1">The sequence shown here is derived from an EMBL/GenBank/DDBJ whole genome shotgun (WGS) entry which is preliminary data.</text>
</comment>
<dbReference type="EMBL" id="VLNY01000033">
    <property type="protein sequence ID" value="KAA0015876.1"/>
    <property type="molecule type" value="Genomic_DNA"/>
</dbReference>
<evidence type="ECO:0000313" key="2">
    <source>
        <dbReference type="Proteomes" id="UP000322244"/>
    </source>
</evidence>
<reference evidence="1 2" key="1">
    <citation type="submission" date="2019-07" db="EMBL/GenBank/DDBJ databases">
        <title>Rhodococcus cavernicolus sp. nov., isolated from a cave.</title>
        <authorList>
            <person name="Lee S.D."/>
        </authorList>
    </citation>
    <scope>NUCLEOTIDE SEQUENCE [LARGE SCALE GENOMIC DNA]</scope>
    <source>
        <strain evidence="1 2">C1-24</strain>
    </source>
</reference>
<proteinExistence type="predicted"/>
<accession>A0A5A7S3H6</accession>
<keyword evidence="2" id="KW-1185">Reference proteome</keyword>
<name>A0A5A7S3H6_9NOCA</name>
<evidence type="ECO:0000313" key="1">
    <source>
        <dbReference type="EMBL" id="KAA0015876.1"/>
    </source>
</evidence>
<dbReference type="AlphaFoldDB" id="A0A5A7S3H6"/>
<organism evidence="1 2">
    <name type="scientific">Antrihabitans cavernicola</name>
    <dbReference type="NCBI Taxonomy" id="2495913"/>
    <lineage>
        <taxon>Bacteria</taxon>
        <taxon>Bacillati</taxon>
        <taxon>Actinomycetota</taxon>
        <taxon>Actinomycetes</taxon>
        <taxon>Mycobacteriales</taxon>
        <taxon>Nocardiaceae</taxon>
        <taxon>Antrihabitans</taxon>
    </lineage>
</organism>
<protein>
    <submittedName>
        <fullName evidence="1">Uncharacterized protein</fullName>
    </submittedName>
</protein>